<dbReference type="AlphaFoldDB" id="A0A1I7DSB8"/>
<dbReference type="NCBIfam" id="TIGR01726">
    <property type="entry name" value="HEQRo_perm_3TM"/>
    <property type="match status" value="1"/>
</dbReference>
<dbReference type="RefSeq" id="WP_054784155.1">
    <property type="nucleotide sequence ID" value="NZ_FPBD01000010.1"/>
</dbReference>
<feature type="transmembrane region" description="Helical" evidence="9">
    <location>
        <begin position="160"/>
        <end position="178"/>
    </location>
</feature>
<keyword evidence="12" id="KW-1185">Reference proteome</keyword>
<feature type="transmembrane region" description="Helical" evidence="9">
    <location>
        <begin position="23"/>
        <end position="43"/>
    </location>
</feature>
<reference evidence="12" key="1">
    <citation type="submission" date="2016-10" db="EMBL/GenBank/DDBJ databases">
        <authorList>
            <person name="Varghese N."/>
            <person name="Submissions S."/>
        </authorList>
    </citation>
    <scope>NUCLEOTIDE SEQUENCE [LARGE SCALE GENOMIC DNA]</scope>
    <source>
        <strain evidence="12">DSM 17465</strain>
    </source>
</reference>
<dbReference type="InterPro" id="IPR000515">
    <property type="entry name" value="MetI-like"/>
</dbReference>
<keyword evidence="7 9" id="KW-1133">Transmembrane helix</keyword>
<dbReference type="GO" id="GO:0043190">
    <property type="term" value="C:ATP-binding cassette (ABC) transporter complex"/>
    <property type="evidence" value="ECO:0007669"/>
    <property type="project" value="InterPro"/>
</dbReference>
<dbReference type="Gene3D" id="1.10.3720.10">
    <property type="entry name" value="MetI-like"/>
    <property type="match status" value="1"/>
</dbReference>
<evidence type="ECO:0000256" key="2">
    <source>
        <dbReference type="ARBA" id="ARBA00010072"/>
    </source>
</evidence>
<keyword evidence="8 9" id="KW-0472">Membrane</keyword>
<proteinExistence type="inferred from homology"/>
<comment type="subcellular location">
    <subcellularLocation>
        <location evidence="1">Cell inner membrane</location>
        <topology evidence="1">Multi-pass membrane protein</topology>
    </subcellularLocation>
    <subcellularLocation>
        <location evidence="9">Cell membrane</location>
        <topology evidence="9">Multi-pass membrane protein</topology>
    </subcellularLocation>
</comment>
<dbReference type="SUPFAM" id="SSF161098">
    <property type="entry name" value="MetI-like"/>
    <property type="match status" value="1"/>
</dbReference>
<feature type="domain" description="ABC transmembrane type-1" evidence="10">
    <location>
        <begin position="19"/>
        <end position="206"/>
    </location>
</feature>
<feature type="transmembrane region" description="Helical" evidence="9">
    <location>
        <begin position="185"/>
        <end position="203"/>
    </location>
</feature>
<keyword evidence="5 9" id="KW-0812">Transmembrane</keyword>
<organism evidence="11 12">
    <name type="scientific">Pseudovibrio denitrificans</name>
    <dbReference type="NCBI Taxonomy" id="258256"/>
    <lineage>
        <taxon>Bacteria</taxon>
        <taxon>Pseudomonadati</taxon>
        <taxon>Pseudomonadota</taxon>
        <taxon>Alphaproteobacteria</taxon>
        <taxon>Hyphomicrobiales</taxon>
        <taxon>Stappiaceae</taxon>
        <taxon>Pseudovibrio</taxon>
    </lineage>
</organism>
<evidence type="ECO:0000256" key="9">
    <source>
        <dbReference type="RuleBase" id="RU363032"/>
    </source>
</evidence>
<keyword evidence="6" id="KW-0029">Amino-acid transport</keyword>
<protein>
    <submittedName>
        <fullName evidence="11">Amino acid ABC transporter membrane protein 2, PAAT family</fullName>
    </submittedName>
</protein>
<dbReference type="Proteomes" id="UP000183371">
    <property type="component" value="Unassembled WGS sequence"/>
</dbReference>
<dbReference type="InterPro" id="IPR010065">
    <property type="entry name" value="AA_ABC_transptr_permease_3TM"/>
</dbReference>
<dbReference type="PANTHER" id="PTHR30614">
    <property type="entry name" value="MEMBRANE COMPONENT OF AMINO ACID ABC TRANSPORTER"/>
    <property type="match status" value="1"/>
</dbReference>
<dbReference type="GO" id="GO:0015184">
    <property type="term" value="F:L-cystine transmembrane transporter activity"/>
    <property type="evidence" value="ECO:0007669"/>
    <property type="project" value="TreeGrafter"/>
</dbReference>
<gene>
    <name evidence="11" type="ORF">SAMN05444141_11022</name>
</gene>
<evidence type="ECO:0000313" key="12">
    <source>
        <dbReference type="Proteomes" id="UP000183371"/>
    </source>
</evidence>
<evidence type="ECO:0000256" key="7">
    <source>
        <dbReference type="ARBA" id="ARBA00022989"/>
    </source>
</evidence>
<evidence type="ECO:0000256" key="3">
    <source>
        <dbReference type="ARBA" id="ARBA00022448"/>
    </source>
</evidence>
<keyword evidence="3 9" id="KW-0813">Transport</keyword>
<dbReference type="EMBL" id="FPBD01000010">
    <property type="protein sequence ID" value="SFU14590.1"/>
    <property type="molecule type" value="Genomic_DNA"/>
</dbReference>
<evidence type="ECO:0000256" key="4">
    <source>
        <dbReference type="ARBA" id="ARBA00022475"/>
    </source>
</evidence>
<dbReference type="PANTHER" id="PTHR30614:SF0">
    <property type="entry name" value="L-CYSTINE TRANSPORT SYSTEM PERMEASE PROTEIN TCYL"/>
    <property type="match status" value="1"/>
</dbReference>
<dbReference type="PROSITE" id="PS50928">
    <property type="entry name" value="ABC_TM1"/>
    <property type="match status" value="1"/>
</dbReference>
<evidence type="ECO:0000259" key="10">
    <source>
        <dbReference type="PROSITE" id="PS50928"/>
    </source>
</evidence>
<dbReference type="InterPro" id="IPR043429">
    <property type="entry name" value="ArtM/GltK/GlnP/TcyL/YhdX-like"/>
</dbReference>
<keyword evidence="4" id="KW-1003">Cell membrane</keyword>
<evidence type="ECO:0000256" key="6">
    <source>
        <dbReference type="ARBA" id="ARBA00022970"/>
    </source>
</evidence>
<evidence type="ECO:0000256" key="8">
    <source>
        <dbReference type="ARBA" id="ARBA00023136"/>
    </source>
</evidence>
<evidence type="ECO:0000256" key="5">
    <source>
        <dbReference type="ARBA" id="ARBA00022692"/>
    </source>
</evidence>
<comment type="similarity">
    <text evidence="2">Belongs to the binding-protein-dependent transport system permease family. HisMQ subfamily.</text>
</comment>
<evidence type="ECO:0000256" key="1">
    <source>
        <dbReference type="ARBA" id="ARBA00004429"/>
    </source>
</evidence>
<name>A0A1I7DSB8_9HYPH</name>
<accession>A0A1I7DSB8</accession>
<dbReference type="InterPro" id="IPR035906">
    <property type="entry name" value="MetI-like_sf"/>
</dbReference>
<dbReference type="Pfam" id="PF00528">
    <property type="entry name" value="BPD_transp_1"/>
    <property type="match status" value="1"/>
</dbReference>
<dbReference type="CDD" id="cd06261">
    <property type="entry name" value="TM_PBP2"/>
    <property type="match status" value="1"/>
</dbReference>
<feature type="transmembrane region" description="Helical" evidence="9">
    <location>
        <begin position="64"/>
        <end position="84"/>
    </location>
</feature>
<sequence>MSAYSGLSWSDLLFLLDGAGKTILLTALATLFGTVLGIALGWLRDSSRLVGWIVAPYVDVTRSVPLIIQFVLFNSFIAIAGYPLNPLWSGTIVLSSYMGVFTSEVVQAGLQAVRPELRRAGRSLGMGYWTEMRYVTAPLALRVVFPSWIGLVIGLTKDSALVGVIGYIELLRASQILINRTNEAILILLGAGLFYFIICYPISRYSQTLERKLKQ</sequence>
<evidence type="ECO:0000313" key="11">
    <source>
        <dbReference type="EMBL" id="SFU14590.1"/>
    </source>
</evidence>